<evidence type="ECO:0000256" key="1">
    <source>
        <dbReference type="SAM" id="MobiDB-lite"/>
    </source>
</evidence>
<comment type="caution">
    <text evidence="2">The sequence shown here is derived from an EMBL/GenBank/DDBJ whole genome shotgun (WGS) entry which is preliminary data.</text>
</comment>
<accession>A0ABQ5RSV3</accession>
<evidence type="ECO:0008006" key="4">
    <source>
        <dbReference type="Google" id="ProtNLM"/>
    </source>
</evidence>
<dbReference type="EMBL" id="BSDZ01000008">
    <property type="protein sequence ID" value="GLI60692.1"/>
    <property type="molecule type" value="Genomic_DNA"/>
</dbReference>
<feature type="compositionally biased region" description="Basic and acidic residues" evidence="1">
    <location>
        <begin position="359"/>
        <end position="373"/>
    </location>
</feature>
<sequence>MQGGLKTDAKADGLAAKAHRAQSQGQCPGREGTRHFDVADIVERVSALHCSKPTFKHGLCYGHLFFKMAEGICGLCAKAVEPDDFYRELVCSRKCEGNVFHELCVERFLRRHGHGSDQKTGFDCPRTQSNGKPCPGTVKRTHVKFPTNTKKKEQNRQAAVEVNSIVNASRAVAVPVQASKVEVPVTKENQKAITKVAKVTVVKRASNPGVIAQHLKPTGRRPFVYGGEGEETADADDFSNFLPIGKRASKRNEDKSEWENSASQPAIQPYNSDKRFRNRAPRLQKQSTDYGIAASAVSNNSAMAPEPVATQRIIPGWTDTTKTAAGISNLQQQRTLVAELRAKEKMPTANRAGVATLAGERKGRTESGRDEVAKSQLQERSQKKASDLFAGLYGASGDMLATCDQGLIPSLHDLAAASAAISDMGVLFEIAPSTPAAGEPKQQPLCRSFSGSGVSADTTMLNSPISAQLPSKLQDADPIVGYVQLFSLDDGALIVMDKQRGFFLHLEHVYGPDPEMIGFQDEVGNVTYYVVIRASVHKAQQEASVATTAADSSCLDGSGKATDWLSATHCALGPSAQENKAPAAMVNPGLDATRRGHIFSGETVGAMPGAVQKVMDQDDEDELNDLLALCLA</sequence>
<dbReference type="Proteomes" id="UP001165090">
    <property type="component" value="Unassembled WGS sequence"/>
</dbReference>
<gene>
    <name evidence="2" type="ORF">VaNZ11_002896</name>
</gene>
<proteinExistence type="predicted"/>
<reference evidence="2 3" key="1">
    <citation type="journal article" date="2023" name="IScience">
        <title>Expanded male sex-determining region conserved during the evolution of homothallism in the green alga Volvox.</title>
        <authorList>
            <person name="Yamamoto K."/>
            <person name="Matsuzaki R."/>
            <person name="Mahakham W."/>
            <person name="Heman W."/>
            <person name="Sekimoto H."/>
            <person name="Kawachi M."/>
            <person name="Minakuchi Y."/>
            <person name="Toyoda A."/>
            <person name="Nozaki H."/>
        </authorList>
    </citation>
    <scope>NUCLEOTIDE SEQUENCE [LARGE SCALE GENOMIC DNA]</scope>
    <source>
        <strain evidence="2 3">NIES-4468</strain>
    </source>
</reference>
<organism evidence="2 3">
    <name type="scientific">Volvox africanus</name>
    <dbReference type="NCBI Taxonomy" id="51714"/>
    <lineage>
        <taxon>Eukaryota</taxon>
        <taxon>Viridiplantae</taxon>
        <taxon>Chlorophyta</taxon>
        <taxon>core chlorophytes</taxon>
        <taxon>Chlorophyceae</taxon>
        <taxon>CS clade</taxon>
        <taxon>Chlamydomonadales</taxon>
        <taxon>Volvocaceae</taxon>
        <taxon>Volvox</taxon>
    </lineage>
</organism>
<feature type="compositionally biased region" description="Polar residues" evidence="1">
    <location>
        <begin position="259"/>
        <end position="271"/>
    </location>
</feature>
<name>A0ABQ5RSV3_9CHLO</name>
<keyword evidence="3" id="KW-1185">Reference proteome</keyword>
<feature type="region of interest" description="Disordered" evidence="1">
    <location>
        <begin position="356"/>
        <end position="380"/>
    </location>
</feature>
<feature type="region of interest" description="Disordered" evidence="1">
    <location>
        <begin position="249"/>
        <end position="289"/>
    </location>
</feature>
<protein>
    <recommendedName>
        <fullName evidence="4">RING-type domain-containing protein</fullName>
    </recommendedName>
</protein>
<evidence type="ECO:0000313" key="2">
    <source>
        <dbReference type="EMBL" id="GLI60692.1"/>
    </source>
</evidence>
<evidence type="ECO:0000313" key="3">
    <source>
        <dbReference type="Proteomes" id="UP001165090"/>
    </source>
</evidence>